<keyword evidence="1 5" id="KW-0489">Methyltransferase</keyword>
<dbReference type="InterPro" id="IPR029063">
    <property type="entry name" value="SAM-dependent_MTases_sf"/>
</dbReference>
<accession>A0A1H1Y8G3</accession>
<keyword evidence="6" id="KW-1185">Reference proteome</keyword>
<evidence type="ECO:0000313" key="5">
    <source>
        <dbReference type="EMBL" id="SDT17306.1"/>
    </source>
</evidence>
<dbReference type="OrthoDB" id="9816043at2"/>
<dbReference type="SUPFAM" id="SSF53335">
    <property type="entry name" value="S-adenosyl-L-methionine-dependent methyltransferases"/>
    <property type="match status" value="1"/>
</dbReference>
<keyword evidence="3" id="KW-0175">Coiled coil</keyword>
<keyword evidence="2 5" id="KW-0808">Transferase</keyword>
<proteinExistence type="predicted"/>
<evidence type="ECO:0000313" key="6">
    <source>
        <dbReference type="Proteomes" id="UP000243426"/>
    </source>
</evidence>
<evidence type="ECO:0000256" key="2">
    <source>
        <dbReference type="ARBA" id="ARBA00022679"/>
    </source>
</evidence>
<dbReference type="GO" id="GO:0032259">
    <property type="term" value="P:methylation"/>
    <property type="evidence" value="ECO:0007669"/>
    <property type="project" value="UniProtKB-KW"/>
</dbReference>
<dbReference type="REBASE" id="162882">
    <property type="entry name" value="M.Pli2SM5ORF3880P"/>
</dbReference>
<sequence>MSVKTPKFQELVTKLREIFQIDRPELDFGIYRILNARADEINDYLEKRLPEKVQAALSSGSEAQREQIARELQEKEEQYTADGLEPSNVPKVQELRQKLAEYSVGAAEHENAVFSHLLTFFSRYYDNGDFISQRRYKGDTYAIPYAGEEVMLHWANKDQYYTKSGENFANYSFKLEDGRTVHFRLISADTAKDNRKDNEKERRFALIHSKTVIRTDEEGEEYEEQLIPIEEVDGVNGKELVIRFEYAPQPKGTKQDALVSKAVDAVLTDEAVTARWLDLANRAPTEKNPQRTLLEKYLTDYTTKNTADYFIHKDLGSFLRRELDFYIKNEVMHLDDVQNASAFADIEKNLRMMQCLRAISLELIDFLAQLEDFQKKLWLKKKFVVSSHYCITLDRVPEELYPEIVANEKQWEQWFQLGVWGKSSPGTLSDLKAGMHRMMDTSLFEEGFGKNILSLIDGLDEKINGLLVHGDNFHGLLLLQEKYRESLACVYIDPPYNTDATVINYKNGYRESSWLSLISSRMGLGKNLLRSDGVHILTIDDYEHAPVRQVLDAAFSEDSYLATVVVRNNPSGRSTVKGFSINHEFALFYGAEPNKARVGRLPHSEQQKSRYDLVDEFGPYEWENFRKSSAGSDRASRPKQFYPLYVSLVDYSVRVPDLMWLDLEGTYELITAPSSNEEVVWPLDLGGRERVWRWGLERASAEVSTLVAKKPKGGSKIEIYGRKYLNEEGILPRTWWDKPEYSARDNGTRMLREMFSQNISFDFPKALNAVSDSIRIGSPDPDGIVLDYYGGSGTTAHAVINLNRYEKQKKKFIIVEQGDYFESVTKSRVIKSIYSPSWRKGKPTTSENGISFCFKVLKLESYEDTLNNLQLHRDAKHNQTLGLLDQQAKDDYLLHYMLDVESRGSLLSVEDFKKPFDYSMNIATDSAGAYEPTQVDLVETFNYLIGLRVKHLDAQLERGFVTVNGTLPSGESCLVLWRDCDLLDYEGVSRLCDKLAINPADNEFDVVYINGDHNIPTVLTQTSDEGGATRVLKLRQIEPEFLERMFSVEDV</sequence>
<protein>
    <submittedName>
        <fullName evidence="5">Adenine-specific DNA-methyltransferase</fullName>
    </submittedName>
</protein>
<dbReference type="EMBL" id="LT629748">
    <property type="protein sequence ID" value="SDT17306.1"/>
    <property type="molecule type" value="Genomic_DNA"/>
</dbReference>
<gene>
    <name evidence="5" type="ORF">SAMN05216198_3880</name>
</gene>
<evidence type="ECO:0000256" key="1">
    <source>
        <dbReference type="ARBA" id="ARBA00022603"/>
    </source>
</evidence>
<evidence type="ECO:0000256" key="3">
    <source>
        <dbReference type="SAM" id="Coils"/>
    </source>
</evidence>
<dbReference type="AlphaFoldDB" id="A0A1H1Y8G3"/>
<reference evidence="6" key="1">
    <citation type="submission" date="2016-10" db="EMBL/GenBank/DDBJ databases">
        <authorList>
            <person name="Varghese N."/>
            <person name="Submissions S."/>
        </authorList>
    </citation>
    <scope>NUCLEOTIDE SEQUENCE [LARGE SCALE GENOMIC DNA]</scope>
    <source>
        <strain evidence="6">2SM5</strain>
    </source>
</reference>
<name>A0A1H1Y8G3_9GAMM</name>
<dbReference type="Gene3D" id="3.40.50.150">
    <property type="entry name" value="Vaccinia Virus protein VP39"/>
    <property type="match status" value="1"/>
</dbReference>
<feature type="coiled-coil region" evidence="3">
    <location>
        <begin position="58"/>
        <end position="112"/>
    </location>
</feature>
<organism evidence="5 6">
    <name type="scientific">Halopseudomonas litoralis</name>
    <dbReference type="NCBI Taxonomy" id="797277"/>
    <lineage>
        <taxon>Bacteria</taxon>
        <taxon>Pseudomonadati</taxon>
        <taxon>Pseudomonadota</taxon>
        <taxon>Gammaproteobacteria</taxon>
        <taxon>Pseudomonadales</taxon>
        <taxon>Pseudomonadaceae</taxon>
        <taxon>Halopseudomonas</taxon>
    </lineage>
</organism>
<dbReference type="InterPro" id="IPR002941">
    <property type="entry name" value="DNA_methylase_N4/N6"/>
</dbReference>
<dbReference type="Pfam" id="PF01555">
    <property type="entry name" value="N6_N4_Mtase"/>
    <property type="match status" value="1"/>
</dbReference>
<dbReference type="GO" id="GO:0003677">
    <property type="term" value="F:DNA binding"/>
    <property type="evidence" value="ECO:0007669"/>
    <property type="project" value="InterPro"/>
</dbReference>
<dbReference type="Proteomes" id="UP000243426">
    <property type="component" value="Chromosome I"/>
</dbReference>
<evidence type="ECO:0000259" key="4">
    <source>
        <dbReference type="Pfam" id="PF01555"/>
    </source>
</evidence>
<dbReference type="RefSeq" id="WP_090276058.1">
    <property type="nucleotide sequence ID" value="NZ_LT629748.1"/>
</dbReference>
<feature type="domain" description="DNA methylase N-4/N-6" evidence="4">
    <location>
        <begin position="489"/>
        <end position="821"/>
    </location>
</feature>
<dbReference type="STRING" id="797277.SAMN05216198_3880"/>
<dbReference type="GO" id="GO:0008170">
    <property type="term" value="F:N-methyltransferase activity"/>
    <property type="evidence" value="ECO:0007669"/>
    <property type="project" value="InterPro"/>
</dbReference>